<reference evidence="11" key="2">
    <citation type="submission" date="2021-05" db="UniProtKB">
        <authorList>
            <consortium name="EnsemblPlants"/>
        </authorList>
    </citation>
    <scope>IDENTIFICATION</scope>
    <source>
        <strain evidence="11">subsp. malaccensis</strain>
    </source>
</reference>
<feature type="signal peptide" evidence="8">
    <location>
        <begin position="1"/>
        <end position="27"/>
    </location>
</feature>
<dbReference type="GO" id="GO:0051015">
    <property type="term" value="F:actin filament binding"/>
    <property type="evidence" value="ECO:0000318"/>
    <property type="project" value="GO_Central"/>
</dbReference>
<dbReference type="Proteomes" id="UP000012960">
    <property type="component" value="Unplaced"/>
</dbReference>
<dbReference type="InterPro" id="IPR027643">
    <property type="entry name" value="Formin-like_plant"/>
</dbReference>
<dbReference type="OMA" id="PMSKTGP"/>
<dbReference type="PROSITE" id="PS51444">
    <property type="entry name" value="FH2"/>
    <property type="match status" value="1"/>
</dbReference>
<feature type="chain" id="PRO_5033922026" description="Formin-like protein" evidence="8">
    <location>
        <begin position="28"/>
        <end position="875"/>
    </location>
</feature>
<feature type="compositionally biased region" description="Basic and acidic residues" evidence="6">
    <location>
        <begin position="839"/>
        <end position="848"/>
    </location>
</feature>
<feature type="region of interest" description="Disordered" evidence="6">
    <location>
        <begin position="228"/>
        <end position="403"/>
    </location>
</feature>
<keyword evidence="7" id="KW-0472">Membrane</keyword>
<dbReference type="InParanoid" id="A0A804JD66"/>
<proteinExistence type="inferred from homology"/>
<feature type="domain" description="FH2" evidence="9">
    <location>
        <begin position="389"/>
        <end position="827"/>
    </location>
</feature>
<dbReference type="GO" id="GO:0016020">
    <property type="term" value="C:membrane"/>
    <property type="evidence" value="ECO:0007669"/>
    <property type="project" value="UniProtKB-SubCell"/>
</dbReference>
<evidence type="ECO:0000259" key="9">
    <source>
        <dbReference type="PROSITE" id="PS51444"/>
    </source>
</evidence>
<dbReference type="SUPFAM" id="SSF101447">
    <property type="entry name" value="Formin homology 2 domain (FH2 domain)"/>
    <property type="match status" value="1"/>
</dbReference>
<name>A0A804JD66_MUSAM</name>
<reference evidence="10" key="1">
    <citation type="submission" date="2021-03" db="EMBL/GenBank/DDBJ databases">
        <authorList>
            <consortium name="Genoscope - CEA"/>
            <person name="William W."/>
        </authorList>
    </citation>
    <scope>NUCLEOTIDE SEQUENCE</scope>
    <source>
        <strain evidence="10">Doubled-haploid Pahang</strain>
    </source>
</reference>
<dbReference type="GO" id="GO:0045010">
    <property type="term" value="P:actin nucleation"/>
    <property type="evidence" value="ECO:0007669"/>
    <property type="project" value="InterPro"/>
</dbReference>
<evidence type="ECO:0000256" key="5">
    <source>
        <dbReference type="SAM" id="Coils"/>
    </source>
</evidence>
<evidence type="ECO:0000256" key="7">
    <source>
        <dbReference type="SAM" id="Phobius"/>
    </source>
</evidence>
<protein>
    <recommendedName>
        <fullName evidence="4">Formin-like protein</fullName>
    </recommendedName>
</protein>
<dbReference type="GO" id="GO:0030036">
    <property type="term" value="P:actin cytoskeleton organization"/>
    <property type="evidence" value="ECO:0000318"/>
    <property type="project" value="GO_Central"/>
</dbReference>
<feature type="compositionally biased region" description="Pro residues" evidence="6">
    <location>
        <begin position="275"/>
        <end position="288"/>
    </location>
</feature>
<dbReference type="InterPro" id="IPR042201">
    <property type="entry name" value="FH2_Formin_sf"/>
</dbReference>
<dbReference type="InterPro" id="IPR015425">
    <property type="entry name" value="FH2_Formin"/>
</dbReference>
<dbReference type="Gene3D" id="1.20.58.2220">
    <property type="entry name" value="Formin, FH2 domain"/>
    <property type="match status" value="1"/>
</dbReference>
<dbReference type="EnsemblPlants" id="Ma06_t05990.1">
    <property type="protein sequence ID" value="Ma06_p05990.1"/>
    <property type="gene ID" value="Ma06_g05990"/>
</dbReference>
<keyword evidence="12" id="KW-1185">Reference proteome</keyword>
<evidence type="ECO:0000256" key="1">
    <source>
        <dbReference type="ARBA" id="ARBA00004167"/>
    </source>
</evidence>
<evidence type="ECO:0000256" key="3">
    <source>
        <dbReference type="ARBA" id="ARBA00025793"/>
    </source>
</evidence>
<feature type="region of interest" description="Disordered" evidence="6">
    <location>
        <begin position="812"/>
        <end position="875"/>
    </location>
</feature>
<dbReference type="KEGG" id="mus:103988228"/>
<feature type="compositionally biased region" description="Pro residues" evidence="6">
    <location>
        <begin position="328"/>
        <end position="351"/>
    </location>
</feature>
<feature type="compositionally biased region" description="Pro residues" evidence="6">
    <location>
        <begin position="358"/>
        <end position="367"/>
    </location>
</feature>
<keyword evidence="5" id="KW-0175">Coiled coil</keyword>
<dbReference type="SMART" id="SM00498">
    <property type="entry name" value="FH2"/>
    <property type="match status" value="1"/>
</dbReference>
<evidence type="ECO:0000256" key="6">
    <source>
        <dbReference type="SAM" id="MobiDB-lite"/>
    </source>
</evidence>
<comment type="similarity">
    <text evidence="3">Belongs to the formin-like family. Class-I subfamily.</text>
</comment>
<dbReference type="PANTHER" id="PTHR23213">
    <property type="entry name" value="FORMIN-RELATED"/>
    <property type="match status" value="1"/>
</dbReference>
<evidence type="ECO:0000313" key="10">
    <source>
        <dbReference type="EMBL" id="CAG1845420.1"/>
    </source>
</evidence>
<accession>A0A804JD66</accession>
<dbReference type="FunCoup" id="A0A804JD66">
    <property type="interactions" value="2049"/>
</dbReference>
<dbReference type="AlphaFoldDB" id="A0A804JD66"/>
<dbReference type="OrthoDB" id="1668162at2759"/>
<dbReference type="Pfam" id="PF02181">
    <property type="entry name" value="FH2"/>
    <property type="match status" value="1"/>
</dbReference>
<dbReference type="EMBL" id="HG996471">
    <property type="protein sequence ID" value="CAG1845420.1"/>
    <property type="molecule type" value="Genomic_DNA"/>
</dbReference>
<dbReference type="PANTHER" id="PTHR23213:SF354">
    <property type="entry name" value="FORMIN-LIKE PROTEIN 4"/>
    <property type="match status" value="1"/>
</dbReference>
<keyword evidence="2 8" id="KW-0732">Signal</keyword>
<keyword evidence="7" id="KW-0812">Transmembrane</keyword>
<evidence type="ECO:0000256" key="8">
    <source>
        <dbReference type="SAM" id="SignalP"/>
    </source>
</evidence>
<dbReference type="Gramene" id="Ma06_t05990.1">
    <property type="protein sequence ID" value="Ma06_p05990.1"/>
    <property type="gene ID" value="Ma06_g05990"/>
</dbReference>
<comment type="subcellular location">
    <subcellularLocation>
        <location evidence="1">Membrane</location>
        <topology evidence="1">Single-pass membrane protein</topology>
    </subcellularLocation>
</comment>
<evidence type="ECO:0000256" key="2">
    <source>
        <dbReference type="ARBA" id="ARBA00022729"/>
    </source>
</evidence>
<evidence type="ECO:0000256" key="4">
    <source>
        <dbReference type="RuleBase" id="RU361260"/>
    </source>
</evidence>
<gene>
    <name evidence="10" type="ORF">GSMUA_152150.1</name>
</gene>
<dbReference type="GO" id="GO:0005856">
    <property type="term" value="C:cytoskeleton"/>
    <property type="evidence" value="ECO:0000318"/>
    <property type="project" value="GO_Central"/>
</dbReference>
<feature type="region of interest" description="Disordered" evidence="6">
    <location>
        <begin position="201"/>
        <end position="220"/>
    </location>
</feature>
<feature type="compositionally biased region" description="Polar residues" evidence="6">
    <location>
        <begin position="865"/>
        <end position="875"/>
    </location>
</feature>
<feature type="transmembrane region" description="Helical" evidence="7">
    <location>
        <begin position="69"/>
        <end position="92"/>
    </location>
</feature>
<organism evidence="11 12">
    <name type="scientific">Musa acuminata subsp. malaccensis</name>
    <name type="common">Wild banana</name>
    <name type="synonym">Musa malaccensis</name>
    <dbReference type="NCBI Taxonomy" id="214687"/>
    <lineage>
        <taxon>Eukaryota</taxon>
        <taxon>Viridiplantae</taxon>
        <taxon>Streptophyta</taxon>
        <taxon>Embryophyta</taxon>
        <taxon>Tracheophyta</taxon>
        <taxon>Spermatophyta</taxon>
        <taxon>Magnoliopsida</taxon>
        <taxon>Liliopsida</taxon>
        <taxon>Zingiberales</taxon>
        <taxon>Musaceae</taxon>
        <taxon>Musa</taxon>
    </lineage>
</organism>
<evidence type="ECO:0000313" key="12">
    <source>
        <dbReference type="Proteomes" id="UP000012960"/>
    </source>
</evidence>
<sequence length="875" mass="94776">MASDLRPLLLLPLFYLSCSLSLTLTSSQPTLQRNIETFFPSLPSPAFQYPSSPPAPSSLRPTDTGVTKAVVVAAVSSCAFCGFLFVVFYFFVARRREEKAVQPVKSTRLRPLRSNANPARRRSAFVDDDGLDALYWREFDTKFCSHCNKGYLFGPREDADEERREYDVFASPPGNDRRIQENSLLPASFIDSSSRNFHDRSSYWRRPTQVNQQLPPASGRAIPLTSRQSLLGSSSTSSQPPSTAMFSASHSPPPQSGSPWSLLAAPTETSNMSQPPRPPAPPSPPLPPTTKFNAATPPPPLPPVMNSNAAAPAPPPPPPVMKSNAAAPAPPPPPPATKSVPKPAPPPPPLPNNNNPAPAAPPPPPGGRRPGGAPSSGPPPPAPARTSAAGAADGGPKKLKPLHWDKMNPINVEHSMVWDKISNGSLKVDEDTMEALFGSAFSNRKAVDAAANPSTSKAAITQIVLLDPRRSQNIAIVLRSTAISRRDIIDGLTEGCGLSTDVLERLTKIAPTKDEENLVLGYTGDPSKLADAESFLFHILHAVTVPFARLDAMLFRSNYALEVGTFKRYLQVLEQACKELKTPTRGPFLKLLETVLKAGNRMNAGTARGNAQAFNLTALLKLADVKSSDGSTTLLHFVVEEVVRSEGKSLVVNRNYSLHRSNSGATLDRSTSRSAGREEREKEYIMLGLPIVGGLSDKFANLKRAAGIDYSELITTCPTLQARVTEIRRVLETCGVGGFAREMQTFVEESEDELKAARGEQARVLELVKKTTEYYHAGDSSVKGAHPLQLFTIVKDFLDMVDKTCVDIARNIQQKKKKHSPAAARTGSGSTSASQSEPSSREGSERRMRPMARFPNLPPDFLYRNSMSDSSSDED</sequence>
<feature type="compositionally biased region" description="Low complexity" evidence="6">
    <location>
        <begin position="228"/>
        <end position="243"/>
    </location>
</feature>
<feature type="coiled-coil region" evidence="5">
    <location>
        <begin position="740"/>
        <end position="767"/>
    </location>
</feature>
<feature type="compositionally biased region" description="Low complexity" evidence="6">
    <location>
        <begin position="821"/>
        <end position="838"/>
    </location>
</feature>
<evidence type="ECO:0000313" key="11">
    <source>
        <dbReference type="EnsemblPlants" id="Ma06_p05990.1"/>
    </source>
</evidence>
<keyword evidence="7" id="KW-1133">Transmembrane helix</keyword>